<protein>
    <submittedName>
        <fullName evidence="1">Uncharacterized protein</fullName>
    </submittedName>
</protein>
<name>A0AAU8NE97_9BACL</name>
<sequence length="108" mass="12617">MSLHLWSTRWLKTSLLLLLLILLCSLGLFLSLLVSRSSSESIPTMNQVRLKVNPLLLKLEQNSSKLRDPVVQEQVRARSQQREHPFYLCGAGWPYHTIFHRFDRRSIC</sequence>
<gene>
    <name evidence="1" type="ORF">ABXS70_00640</name>
</gene>
<dbReference type="EMBL" id="CP159992">
    <property type="protein sequence ID" value="XCP95298.1"/>
    <property type="molecule type" value="Genomic_DNA"/>
</dbReference>
<dbReference type="RefSeq" id="WP_366293200.1">
    <property type="nucleotide sequence ID" value="NZ_CP159992.1"/>
</dbReference>
<evidence type="ECO:0000313" key="1">
    <source>
        <dbReference type="EMBL" id="XCP95298.1"/>
    </source>
</evidence>
<organism evidence="1">
    <name type="scientific">Paenibacillus sp. AN1007</name>
    <dbReference type="NCBI Taxonomy" id="3151385"/>
    <lineage>
        <taxon>Bacteria</taxon>
        <taxon>Bacillati</taxon>
        <taxon>Bacillota</taxon>
        <taxon>Bacilli</taxon>
        <taxon>Bacillales</taxon>
        <taxon>Paenibacillaceae</taxon>
        <taxon>Paenibacillus</taxon>
    </lineage>
</organism>
<accession>A0AAU8NE97</accession>
<dbReference type="AlphaFoldDB" id="A0AAU8NE97"/>
<reference evidence="1" key="1">
    <citation type="submission" date="2024-05" db="EMBL/GenBank/DDBJ databases">
        <title>Draft genome assemblies of 36 bacteria isolated from hibernating arctic ground squirrels.</title>
        <authorList>
            <person name="McKee H."/>
            <person name="Mullen L."/>
            <person name="Drown D.M."/>
            <person name="Duddleston K.N."/>
        </authorList>
    </citation>
    <scope>NUCLEOTIDE SEQUENCE</scope>
    <source>
        <strain evidence="1">AN1007</strain>
    </source>
</reference>
<proteinExistence type="predicted"/>